<gene>
    <name evidence="2" type="ORF">MSAN_01981500</name>
</gene>
<keyword evidence="1" id="KW-0472">Membrane</keyword>
<keyword evidence="1" id="KW-0812">Transmembrane</keyword>
<feature type="transmembrane region" description="Helical" evidence="1">
    <location>
        <begin position="119"/>
        <end position="140"/>
    </location>
</feature>
<proteinExistence type="predicted"/>
<organism evidence="2 3">
    <name type="scientific">Mycena sanguinolenta</name>
    <dbReference type="NCBI Taxonomy" id="230812"/>
    <lineage>
        <taxon>Eukaryota</taxon>
        <taxon>Fungi</taxon>
        <taxon>Dikarya</taxon>
        <taxon>Basidiomycota</taxon>
        <taxon>Agaricomycotina</taxon>
        <taxon>Agaricomycetes</taxon>
        <taxon>Agaricomycetidae</taxon>
        <taxon>Agaricales</taxon>
        <taxon>Marasmiineae</taxon>
        <taxon>Mycenaceae</taxon>
        <taxon>Mycena</taxon>
    </lineage>
</organism>
<accession>A0A8H6XNQ4</accession>
<dbReference type="AlphaFoldDB" id="A0A8H6XNQ4"/>
<name>A0A8H6XNQ4_9AGAR</name>
<keyword evidence="1" id="KW-1133">Transmembrane helix</keyword>
<protein>
    <submittedName>
        <fullName evidence="2">Uncharacterized protein</fullName>
    </submittedName>
</protein>
<reference evidence="2" key="1">
    <citation type="submission" date="2020-05" db="EMBL/GenBank/DDBJ databases">
        <title>Mycena genomes resolve the evolution of fungal bioluminescence.</title>
        <authorList>
            <person name="Tsai I.J."/>
        </authorList>
    </citation>
    <scope>NUCLEOTIDE SEQUENCE</scope>
    <source>
        <strain evidence="2">160909Yilan</strain>
    </source>
</reference>
<dbReference type="EMBL" id="JACAZH010000023">
    <property type="protein sequence ID" value="KAF7343610.1"/>
    <property type="molecule type" value="Genomic_DNA"/>
</dbReference>
<sequence length="235" mass="25650">MAPAAHVLPLKWTRLISLVLAWLLAVTALGAVVNLAIQGKKVFSEEGEIPSFVKINISANDLIIPAVISIISVIIVFAVSTLALIFLLLDIRRIRRTRIRQPSTATKGKPSTRMLTFQYLFLDAFGFVGIVDQIVLAVVIRTHSPSIHASASVLGLNIPIPDSILNLGESALGVQTSYKSFSFPTIAFLATRRVKRLARLSSSSVEVLTENEKARGKFKDKLPAIPPEEDEVEEV</sequence>
<dbReference type="Proteomes" id="UP000623467">
    <property type="component" value="Unassembled WGS sequence"/>
</dbReference>
<keyword evidence="3" id="KW-1185">Reference proteome</keyword>
<evidence type="ECO:0000313" key="3">
    <source>
        <dbReference type="Proteomes" id="UP000623467"/>
    </source>
</evidence>
<comment type="caution">
    <text evidence="2">The sequence shown here is derived from an EMBL/GenBank/DDBJ whole genome shotgun (WGS) entry which is preliminary data.</text>
</comment>
<evidence type="ECO:0000256" key="1">
    <source>
        <dbReference type="SAM" id="Phobius"/>
    </source>
</evidence>
<feature type="transmembrane region" description="Helical" evidence="1">
    <location>
        <begin position="62"/>
        <end position="89"/>
    </location>
</feature>
<evidence type="ECO:0000313" key="2">
    <source>
        <dbReference type="EMBL" id="KAF7343610.1"/>
    </source>
</evidence>